<dbReference type="PANTHER" id="PTHR21580">
    <property type="entry name" value="SHIPPO-1-RELATED"/>
    <property type="match status" value="1"/>
</dbReference>
<dbReference type="PANTHER" id="PTHR21580:SF28">
    <property type="entry name" value="BOREALIN N-TERMINAL DOMAIN-CONTAINING PROTEIN-RELATED"/>
    <property type="match status" value="1"/>
</dbReference>
<protein>
    <submittedName>
        <fullName evidence="3">H-SHIPPO 1, putative</fullName>
    </submittedName>
</protein>
<feature type="compositionally biased region" description="Polar residues" evidence="1">
    <location>
        <begin position="88"/>
        <end position="101"/>
    </location>
</feature>
<dbReference type="InParanoid" id="F0VE93"/>
<evidence type="ECO:0000313" key="4">
    <source>
        <dbReference type="Proteomes" id="UP000007494"/>
    </source>
</evidence>
<sequence>MAGRRAATKADSSPGPGAYDAKQSSGSPSYGLGTGQRKTFSAPNTPGPGAYSPRYLGDSSPQWGIGTQSRSRAGGVSKLDVPGPGTYTLPSRLQESPQYSMGSRGEQKRKDNSPGPGAYNPRYPERDAGKYSFGVKTAASRPGGTTPGPGAYNMIGDIASPKSPQWTFGSQVRGKSYSTSLPGPGQYNPESSPRRRPPAWRYELTISEHLDRLRSVSLRPLCTWAALVRVHKQLFDLIGIAASSLTATTRSPTPRTPYPTAYPLFPSLVRTK</sequence>
<dbReference type="eggNOG" id="ENOG502QZ3Y">
    <property type="taxonomic scope" value="Eukaryota"/>
</dbReference>
<reference evidence="2" key="1">
    <citation type="submission" date="2011-02" db="EMBL/GenBank/DDBJ databases">
        <authorList>
            <person name="Aslett M."/>
        </authorList>
    </citation>
    <scope>NUCLEOTIDE SEQUENCE</scope>
    <source>
        <strain evidence="2">Liverpool</strain>
    </source>
</reference>
<feature type="region of interest" description="Disordered" evidence="1">
    <location>
        <begin position="1"/>
        <end position="197"/>
    </location>
</feature>
<accession>F0VE93</accession>
<feature type="compositionally biased region" description="Polar residues" evidence="1">
    <location>
        <begin position="59"/>
        <end position="71"/>
    </location>
</feature>
<proteinExistence type="predicted"/>
<reference evidence="4" key="3">
    <citation type="journal article" date="2012" name="PLoS Pathog.">
        <title>Comparative genomics of the apicomplexan parasites Toxoplasma gondii and Neospora caninum: Coccidia differing in host range and transmission strategy.</title>
        <authorList>
            <person name="Reid A.J."/>
            <person name="Vermont S.J."/>
            <person name="Cotton J.A."/>
            <person name="Harris D."/>
            <person name="Hill-Cawthorne G.A."/>
            <person name="Konen-Waisman S."/>
            <person name="Latham S.M."/>
            <person name="Mourier T."/>
            <person name="Norton R."/>
            <person name="Quail M.A."/>
            <person name="Sanders M."/>
            <person name="Shanmugam D."/>
            <person name="Sohal A."/>
            <person name="Wasmuth J.D."/>
            <person name="Brunk B."/>
            <person name="Grigg M.E."/>
            <person name="Howard J.C."/>
            <person name="Parkinson J."/>
            <person name="Roos D.S."/>
            <person name="Trees A.J."/>
            <person name="Berriman M."/>
            <person name="Pain A."/>
            <person name="Wastling J.M."/>
        </authorList>
    </citation>
    <scope>NUCLEOTIDE SEQUENCE [LARGE SCALE GENOMIC DNA]</scope>
    <source>
        <strain evidence="4">Liverpool</strain>
    </source>
</reference>
<evidence type="ECO:0000256" key="1">
    <source>
        <dbReference type="SAM" id="MobiDB-lite"/>
    </source>
</evidence>
<evidence type="ECO:0000313" key="3">
    <source>
        <dbReference type="EMBL" id="CEL65998.1"/>
    </source>
</evidence>
<dbReference type="OMA" id="RGACESK"/>
<dbReference type="EMBL" id="LN714480">
    <property type="protein sequence ID" value="CEL65998.1"/>
    <property type="molecule type" value="Genomic_DNA"/>
</dbReference>
<dbReference type="InterPro" id="IPR051291">
    <property type="entry name" value="CIMAP"/>
</dbReference>
<reference evidence="2" key="2">
    <citation type="submission" date="2011-03" db="EMBL/GenBank/DDBJ databases">
        <title>Comparative genomics and transcriptomics of Neospora caninum and Toxoplasma gondii.</title>
        <authorList>
            <person name="Reid A.J."/>
            <person name="Sohal A."/>
            <person name="Harris D."/>
            <person name="Quail M."/>
            <person name="Sanders M."/>
            <person name="Berriman M."/>
            <person name="Wastling J.M."/>
            <person name="Pain A."/>
        </authorList>
    </citation>
    <scope>NUCLEOTIDE SEQUENCE</scope>
    <source>
        <strain evidence="2">Liverpool</strain>
    </source>
</reference>
<keyword evidence="4" id="KW-1185">Reference proteome</keyword>
<dbReference type="EMBL" id="FR823387">
    <property type="protein sequence ID" value="CBZ52037.1"/>
    <property type="molecule type" value="Genomic_DNA"/>
</dbReference>
<dbReference type="InterPro" id="IPR010736">
    <property type="entry name" value="SHIPPO-rpt"/>
</dbReference>
<dbReference type="VEuPathDB" id="ToxoDB:NCLIV_018270"/>
<dbReference type="GeneID" id="13444824"/>
<dbReference type="Proteomes" id="UP000007494">
    <property type="component" value="Chromosome VI"/>
</dbReference>
<dbReference type="OrthoDB" id="445580at2759"/>
<gene>
    <name evidence="3" type="ORF">BN1204_018270</name>
    <name evidence="2" type="ORF">NCLIV_018270</name>
</gene>
<name>F0VE93_NEOCL</name>
<reference evidence="3" key="4">
    <citation type="journal article" date="2015" name="PLoS ONE">
        <title>Comprehensive Evaluation of Toxoplasma gondii VEG and Neospora caninum LIV Genomes with Tachyzoite Stage Transcriptome and Proteome Defines Novel Transcript Features.</title>
        <authorList>
            <person name="Ramaprasad A."/>
            <person name="Mourier T."/>
            <person name="Naeem R."/>
            <person name="Malas T.B."/>
            <person name="Moussa E."/>
            <person name="Panigrahi A."/>
            <person name="Vermont S.J."/>
            <person name="Otto T.D."/>
            <person name="Wastling J."/>
            <person name="Pain A."/>
        </authorList>
    </citation>
    <scope>NUCLEOTIDE SEQUENCE</scope>
    <source>
        <strain evidence="3">Liverpool</strain>
    </source>
</reference>
<dbReference type="RefSeq" id="XP_003882069.1">
    <property type="nucleotide sequence ID" value="XM_003882020.1"/>
</dbReference>
<organism evidence="2 4">
    <name type="scientific">Neospora caninum (strain Liverpool)</name>
    <dbReference type="NCBI Taxonomy" id="572307"/>
    <lineage>
        <taxon>Eukaryota</taxon>
        <taxon>Sar</taxon>
        <taxon>Alveolata</taxon>
        <taxon>Apicomplexa</taxon>
        <taxon>Conoidasida</taxon>
        <taxon>Coccidia</taxon>
        <taxon>Eucoccidiorida</taxon>
        <taxon>Eimeriorina</taxon>
        <taxon>Sarcocystidae</taxon>
        <taxon>Neospora</taxon>
    </lineage>
</organism>
<dbReference type="Pfam" id="PF07004">
    <property type="entry name" value="SHIPPO-rpt"/>
    <property type="match status" value="6"/>
</dbReference>
<evidence type="ECO:0000313" key="2">
    <source>
        <dbReference type="EMBL" id="CBZ52037.1"/>
    </source>
</evidence>
<dbReference type="AlphaFoldDB" id="F0VE93"/>